<accession>A0A811RFA6</accession>
<dbReference type="AlphaFoldDB" id="A0A811RFA6"/>
<reference evidence="2" key="1">
    <citation type="submission" date="2020-10" db="EMBL/GenBank/DDBJ databases">
        <authorList>
            <person name="Han B."/>
            <person name="Lu T."/>
            <person name="Zhao Q."/>
            <person name="Huang X."/>
            <person name="Zhao Y."/>
        </authorList>
    </citation>
    <scope>NUCLEOTIDE SEQUENCE</scope>
</reference>
<dbReference type="OrthoDB" id="907180at2759"/>
<dbReference type="SUPFAM" id="SSF48464">
    <property type="entry name" value="ENTH/VHS domain"/>
    <property type="match status" value="1"/>
</dbReference>
<comment type="caution">
    <text evidence="2">The sequence shown here is derived from an EMBL/GenBank/DDBJ whole genome shotgun (WGS) entry which is preliminary data.</text>
</comment>
<evidence type="ECO:0000313" key="2">
    <source>
        <dbReference type="EMBL" id="CAD6268575.1"/>
    </source>
</evidence>
<evidence type="ECO:0000313" key="3">
    <source>
        <dbReference type="Proteomes" id="UP000604825"/>
    </source>
</evidence>
<dbReference type="Proteomes" id="UP000604825">
    <property type="component" value="Unassembled WGS sequence"/>
</dbReference>
<sequence>MAHPPVMHASASAIPMEAFASAHRSAMGPDPGGAKNPRLAQPPPPHPRSYATAASSNGAASVAEQALVDELLGQYRTTLGELTFNSKPIITNLTIIAGENL</sequence>
<dbReference type="InterPro" id="IPR008942">
    <property type="entry name" value="ENTH_VHS"/>
</dbReference>
<dbReference type="EMBL" id="CAJGYO010000014">
    <property type="protein sequence ID" value="CAD6268575.1"/>
    <property type="molecule type" value="Genomic_DNA"/>
</dbReference>
<name>A0A811RFA6_9POAL</name>
<keyword evidence="3" id="KW-1185">Reference proteome</keyword>
<gene>
    <name evidence="2" type="ORF">NCGR_LOCUS51880</name>
</gene>
<feature type="region of interest" description="Disordered" evidence="1">
    <location>
        <begin position="20"/>
        <end position="57"/>
    </location>
</feature>
<organism evidence="2 3">
    <name type="scientific">Miscanthus lutarioriparius</name>
    <dbReference type="NCBI Taxonomy" id="422564"/>
    <lineage>
        <taxon>Eukaryota</taxon>
        <taxon>Viridiplantae</taxon>
        <taxon>Streptophyta</taxon>
        <taxon>Embryophyta</taxon>
        <taxon>Tracheophyta</taxon>
        <taxon>Spermatophyta</taxon>
        <taxon>Magnoliopsida</taxon>
        <taxon>Liliopsida</taxon>
        <taxon>Poales</taxon>
        <taxon>Poaceae</taxon>
        <taxon>PACMAD clade</taxon>
        <taxon>Panicoideae</taxon>
        <taxon>Andropogonodae</taxon>
        <taxon>Andropogoneae</taxon>
        <taxon>Saccharinae</taxon>
        <taxon>Miscanthus</taxon>
    </lineage>
</organism>
<dbReference type="Gene3D" id="1.25.40.90">
    <property type="match status" value="1"/>
</dbReference>
<evidence type="ECO:0000256" key="1">
    <source>
        <dbReference type="SAM" id="MobiDB-lite"/>
    </source>
</evidence>
<protein>
    <submittedName>
        <fullName evidence="2">Uncharacterized protein</fullName>
    </submittedName>
</protein>
<proteinExistence type="predicted"/>